<accession>A0A9R0JG25</accession>
<feature type="repeat" description="PPR" evidence="2">
    <location>
        <begin position="512"/>
        <end position="546"/>
    </location>
</feature>
<proteinExistence type="predicted"/>
<dbReference type="AlphaFoldDB" id="A0A9R0JG25"/>
<feature type="repeat" description="PPR" evidence="2">
    <location>
        <begin position="112"/>
        <end position="146"/>
    </location>
</feature>
<evidence type="ECO:0000313" key="4">
    <source>
        <dbReference type="RefSeq" id="XP_021867284.1"/>
    </source>
</evidence>
<dbReference type="Pfam" id="PF13041">
    <property type="entry name" value="PPR_2"/>
    <property type="match status" value="1"/>
</dbReference>
<gene>
    <name evidence="4" type="primary">LOC110805961</name>
</gene>
<dbReference type="InterPro" id="IPR046960">
    <property type="entry name" value="PPR_At4g14850-like_plant"/>
</dbReference>
<dbReference type="Pfam" id="PF01535">
    <property type="entry name" value="PPR"/>
    <property type="match status" value="7"/>
</dbReference>
<evidence type="ECO:0000256" key="2">
    <source>
        <dbReference type="PROSITE-ProRule" id="PRU00708"/>
    </source>
</evidence>
<evidence type="ECO:0000313" key="3">
    <source>
        <dbReference type="Proteomes" id="UP000813463"/>
    </source>
</evidence>
<dbReference type="FunFam" id="1.25.40.10:FF:001079">
    <property type="entry name" value="Pentatricopeptide repeat-containing protein At2g17210"/>
    <property type="match status" value="1"/>
</dbReference>
<dbReference type="PANTHER" id="PTHR47926">
    <property type="entry name" value="PENTATRICOPEPTIDE REPEAT-CONTAINING PROTEIN"/>
    <property type="match status" value="1"/>
</dbReference>
<dbReference type="RefSeq" id="XP_021867284.1">
    <property type="nucleotide sequence ID" value="XM_022011592.2"/>
</dbReference>
<dbReference type="Gene3D" id="1.25.40.10">
    <property type="entry name" value="Tetratricopeptide repeat domain"/>
    <property type="match status" value="5"/>
</dbReference>
<reference evidence="4" key="2">
    <citation type="submission" date="2025-08" db="UniProtKB">
        <authorList>
            <consortium name="RefSeq"/>
        </authorList>
    </citation>
    <scope>IDENTIFICATION</scope>
    <source>
        <tissue evidence="4">Leaf</tissue>
    </source>
</reference>
<feature type="repeat" description="PPR" evidence="2">
    <location>
        <begin position="279"/>
        <end position="313"/>
    </location>
</feature>
<dbReference type="Proteomes" id="UP000813463">
    <property type="component" value="Chromosome 4"/>
</dbReference>
<name>A0A9R0JG25_SPIOL</name>
<dbReference type="GO" id="GO:0003723">
    <property type="term" value="F:RNA binding"/>
    <property type="evidence" value="ECO:0007669"/>
    <property type="project" value="InterPro"/>
</dbReference>
<dbReference type="KEGG" id="soe:110805961"/>
<dbReference type="GeneID" id="110805961"/>
<dbReference type="PROSITE" id="PS51375">
    <property type="entry name" value="PPR"/>
    <property type="match status" value="4"/>
</dbReference>
<protein>
    <submittedName>
        <fullName evidence="4">Pentatricopeptide repeat-containing protein At2g17210</fullName>
    </submittedName>
</protein>
<keyword evidence="3" id="KW-1185">Reference proteome</keyword>
<sequence length="737" mass="81622">MRLPIASFNLRLPEWNSRIKECLSNGHWQEAISCYVGMQRSGVQLTDCSLFPAIIKASSQISFKHGESMHACSVKQGYDFFTSAGNSTLDFYMKWGAPISGLSVFRAMGNRDTVSWNIIIHGYLDHGLLEGGLWFFVQGRVSGFEPNVSTLVLVAQAYRILVDFDGGRKFHGYVLKSGFLGVHSLQNSLLGMYAAVNIEYAYKVFDEMCERDVISWSMMIRACVQNEEPLLGLQVFKDMEVEPDGLTVVSVLKACSNLEDASAGRSLHALAISRGHDIDVFVANSLIDMYSRCSDPISASRVFNEMTVKNIVSWNSILSGLAFNGMCIEALDIANSMLQAKTETDEVTLVNLLQLWKHFSDPFQCKLIHSRVIRHRYESNNLVLSCLVDAYAKCSLIELSWRLFSRTDKRDTVLWATMIGGFAYCGMPDEAVAVFRKMREVGERINPVVVLNLVEACTVSAELKTCKWAHGIAIRSNFDAYVSVGTAIIDMYSKCGAIEEAKKAFDQIPQKNIMSWTSMVSAYGMSGQAQDALGLVTEMRQKGFKPNAVTALSVLAACSHGGLIQLGLTFFKEMVQDFGIQPSLEHYACMIDMLSRSGKLDNAMNLINVMPENFQGKVSIWGAVLSACTRFKNIEIGEGAASHVLELEPFGSSGYLLASSLHASTGSWSVAAKMRRLVKERGVKIVAGYSLVRVDDRALRFIAGDKSTPQAIESCCTVDKLHRCMDTDEVYDQVTDY</sequence>
<dbReference type="FunFam" id="1.25.40.10:FF:000285">
    <property type="entry name" value="Pentatricopeptide repeat-containing protein, chloroplastic"/>
    <property type="match status" value="1"/>
</dbReference>
<dbReference type="NCBIfam" id="TIGR00756">
    <property type="entry name" value="PPR"/>
    <property type="match status" value="3"/>
</dbReference>
<dbReference type="Pfam" id="PF20431">
    <property type="entry name" value="E_motif"/>
    <property type="match status" value="1"/>
</dbReference>
<organism evidence="3 4">
    <name type="scientific">Spinacia oleracea</name>
    <name type="common">Spinach</name>
    <dbReference type="NCBI Taxonomy" id="3562"/>
    <lineage>
        <taxon>Eukaryota</taxon>
        <taxon>Viridiplantae</taxon>
        <taxon>Streptophyta</taxon>
        <taxon>Embryophyta</taxon>
        <taxon>Tracheophyta</taxon>
        <taxon>Spermatophyta</taxon>
        <taxon>Magnoliopsida</taxon>
        <taxon>eudicotyledons</taxon>
        <taxon>Gunneridae</taxon>
        <taxon>Pentapetalae</taxon>
        <taxon>Caryophyllales</taxon>
        <taxon>Chenopodiaceae</taxon>
        <taxon>Chenopodioideae</taxon>
        <taxon>Anserineae</taxon>
        <taxon>Spinacia</taxon>
    </lineage>
</organism>
<dbReference type="GO" id="GO:0009451">
    <property type="term" value="P:RNA modification"/>
    <property type="evidence" value="ECO:0007669"/>
    <property type="project" value="InterPro"/>
</dbReference>
<dbReference type="InterPro" id="IPR046848">
    <property type="entry name" value="E_motif"/>
</dbReference>
<feature type="repeat" description="PPR" evidence="2">
    <location>
        <begin position="411"/>
        <end position="445"/>
    </location>
</feature>
<keyword evidence="1" id="KW-0677">Repeat</keyword>
<dbReference type="InterPro" id="IPR002885">
    <property type="entry name" value="PPR_rpt"/>
</dbReference>
<dbReference type="InterPro" id="IPR011990">
    <property type="entry name" value="TPR-like_helical_dom_sf"/>
</dbReference>
<dbReference type="PANTHER" id="PTHR47926:SF452">
    <property type="entry name" value="PENTATRICOPEPTIDE REPEAT-CONTAINING PROTEIN"/>
    <property type="match status" value="1"/>
</dbReference>
<reference evidence="3" key="1">
    <citation type="journal article" date="2021" name="Nat. Commun.">
        <title>Genomic analyses provide insights into spinach domestication and the genetic basis of agronomic traits.</title>
        <authorList>
            <person name="Cai X."/>
            <person name="Sun X."/>
            <person name="Xu C."/>
            <person name="Sun H."/>
            <person name="Wang X."/>
            <person name="Ge C."/>
            <person name="Zhang Z."/>
            <person name="Wang Q."/>
            <person name="Fei Z."/>
            <person name="Jiao C."/>
            <person name="Wang Q."/>
        </authorList>
    </citation>
    <scope>NUCLEOTIDE SEQUENCE [LARGE SCALE GENOMIC DNA]</scope>
    <source>
        <strain evidence="3">cv. Varoflay</strain>
    </source>
</reference>
<evidence type="ECO:0000256" key="1">
    <source>
        <dbReference type="ARBA" id="ARBA00022737"/>
    </source>
</evidence>
<dbReference type="OrthoDB" id="185373at2759"/>